<sequence length="104" mass="11381">MILSLHRLFQTLFLPEVNAHRSLTSICASLRQIAALESELMQLMKQNGIQVNNNNSNSSERFSAQQNIPSRAAAQPREVKEGSPHSSSIKTDCAGDSIGFPEGQ</sequence>
<name>A0ABV0MYQ8_9TELE</name>
<dbReference type="EMBL" id="JAHRIO010020190">
    <property type="protein sequence ID" value="MEQ2164253.1"/>
    <property type="molecule type" value="Genomic_DNA"/>
</dbReference>
<feature type="region of interest" description="Disordered" evidence="1">
    <location>
        <begin position="50"/>
        <end position="104"/>
    </location>
</feature>
<organism evidence="2 3">
    <name type="scientific">Goodea atripinnis</name>
    <dbReference type="NCBI Taxonomy" id="208336"/>
    <lineage>
        <taxon>Eukaryota</taxon>
        <taxon>Metazoa</taxon>
        <taxon>Chordata</taxon>
        <taxon>Craniata</taxon>
        <taxon>Vertebrata</taxon>
        <taxon>Euteleostomi</taxon>
        <taxon>Actinopterygii</taxon>
        <taxon>Neopterygii</taxon>
        <taxon>Teleostei</taxon>
        <taxon>Neoteleostei</taxon>
        <taxon>Acanthomorphata</taxon>
        <taxon>Ovalentaria</taxon>
        <taxon>Atherinomorphae</taxon>
        <taxon>Cyprinodontiformes</taxon>
        <taxon>Goodeidae</taxon>
        <taxon>Goodea</taxon>
    </lineage>
</organism>
<reference evidence="2 3" key="1">
    <citation type="submission" date="2021-06" db="EMBL/GenBank/DDBJ databases">
        <authorList>
            <person name="Palmer J.M."/>
        </authorList>
    </citation>
    <scope>NUCLEOTIDE SEQUENCE [LARGE SCALE GENOMIC DNA]</scope>
    <source>
        <strain evidence="2 3">GA_2019</strain>
        <tissue evidence="2">Muscle</tissue>
    </source>
</reference>
<proteinExistence type="predicted"/>
<evidence type="ECO:0000256" key="1">
    <source>
        <dbReference type="SAM" id="MobiDB-lite"/>
    </source>
</evidence>
<evidence type="ECO:0000313" key="2">
    <source>
        <dbReference type="EMBL" id="MEQ2164253.1"/>
    </source>
</evidence>
<accession>A0ABV0MYQ8</accession>
<feature type="non-terminal residue" evidence="2">
    <location>
        <position position="104"/>
    </location>
</feature>
<dbReference type="Proteomes" id="UP001476798">
    <property type="component" value="Unassembled WGS sequence"/>
</dbReference>
<evidence type="ECO:0000313" key="3">
    <source>
        <dbReference type="Proteomes" id="UP001476798"/>
    </source>
</evidence>
<keyword evidence="3" id="KW-1185">Reference proteome</keyword>
<feature type="compositionally biased region" description="Polar residues" evidence="1">
    <location>
        <begin position="60"/>
        <end position="69"/>
    </location>
</feature>
<protein>
    <submittedName>
        <fullName evidence="2">Uncharacterized protein</fullName>
    </submittedName>
</protein>
<gene>
    <name evidence="2" type="ORF">GOODEAATRI_004639</name>
</gene>
<comment type="caution">
    <text evidence="2">The sequence shown here is derived from an EMBL/GenBank/DDBJ whole genome shotgun (WGS) entry which is preliminary data.</text>
</comment>